<keyword evidence="3" id="KW-0472">Membrane</keyword>
<dbReference type="Pfam" id="PF25963">
    <property type="entry name" value="Beta-barrel_AAEA"/>
    <property type="match status" value="1"/>
</dbReference>
<reference evidence="7" key="1">
    <citation type="journal article" date="2019" name="Int. J. Syst. Evol. Microbiol.">
        <title>The Global Catalogue of Microorganisms (GCM) 10K type strain sequencing project: providing services to taxonomists for standard genome sequencing and annotation.</title>
        <authorList>
            <consortium name="The Broad Institute Genomics Platform"/>
            <consortium name="The Broad Institute Genome Sequencing Center for Infectious Disease"/>
            <person name="Wu L."/>
            <person name="Ma J."/>
        </authorList>
    </citation>
    <scope>NUCLEOTIDE SEQUENCE [LARGE SCALE GENOMIC DNA]</scope>
    <source>
        <strain evidence="7">CGMCC 1.10130</strain>
    </source>
</reference>
<dbReference type="PANTHER" id="PTHR30367">
    <property type="entry name" value="P-HYDROXYBENZOIC ACID EFFLUX PUMP SUBUNIT AAEA-RELATED"/>
    <property type="match status" value="1"/>
</dbReference>
<evidence type="ECO:0000313" key="6">
    <source>
        <dbReference type="EMBL" id="GGA65393.1"/>
    </source>
</evidence>
<feature type="domain" description="p-hydroxybenzoic acid efflux pump subunit AaeA-like beta-barrel" evidence="5">
    <location>
        <begin position="248"/>
        <end position="338"/>
    </location>
</feature>
<evidence type="ECO:0000259" key="5">
    <source>
        <dbReference type="Pfam" id="PF25963"/>
    </source>
</evidence>
<accession>A0A8J2U231</accession>
<dbReference type="SUPFAM" id="SSF111369">
    <property type="entry name" value="HlyD-like secretion proteins"/>
    <property type="match status" value="2"/>
</dbReference>
<dbReference type="Proteomes" id="UP000619743">
    <property type="component" value="Unassembled WGS sequence"/>
</dbReference>
<feature type="transmembrane region" description="Helical" evidence="3">
    <location>
        <begin position="349"/>
        <end position="368"/>
    </location>
</feature>
<dbReference type="Gene3D" id="2.40.30.170">
    <property type="match status" value="1"/>
</dbReference>
<organism evidence="6 7">
    <name type="scientific">Neiella marina</name>
    <dbReference type="NCBI Taxonomy" id="508461"/>
    <lineage>
        <taxon>Bacteria</taxon>
        <taxon>Pseudomonadati</taxon>
        <taxon>Pseudomonadota</taxon>
        <taxon>Gammaproteobacteria</taxon>
        <taxon>Alteromonadales</taxon>
        <taxon>Echinimonadaceae</taxon>
        <taxon>Neiella</taxon>
    </lineage>
</organism>
<evidence type="ECO:0000256" key="3">
    <source>
        <dbReference type="SAM" id="Phobius"/>
    </source>
</evidence>
<dbReference type="RefSeq" id="WP_087504353.1">
    <property type="nucleotide sequence ID" value="NZ_BMDX01000001.1"/>
</dbReference>
<evidence type="ECO:0000256" key="1">
    <source>
        <dbReference type="ARBA" id="ARBA00009477"/>
    </source>
</evidence>
<evidence type="ECO:0000259" key="4">
    <source>
        <dbReference type="Pfam" id="PF25917"/>
    </source>
</evidence>
<keyword evidence="2" id="KW-0175">Coiled coil</keyword>
<feature type="transmembrane region" description="Helical" evidence="3">
    <location>
        <begin position="23"/>
        <end position="41"/>
    </location>
</feature>
<feature type="coiled-coil region" evidence="2">
    <location>
        <begin position="118"/>
        <end position="183"/>
    </location>
</feature>
<dbReference type="PANTHER" id="PTHR30367:SF1">
    <property type="entry name" value="MULTIDRUG RESISTANCE PROTEIN MDTN"/>
    <property type="match status" value="1"/>
</dbReference>
<keyword evidence="3" id="KW-1133">Transmembrane helix</keyword>
<evidence type="ECO:0000313" key="7">
    <source>
        <dbReference type="Proteomes" id="UP000619743"/>
    </source>
</evidence>
<dbReference type="Gene3D" id="2.40.50.100">
    <property type="match status" value="1"/>
</dbReference>
<comment type="similarity">
    <text evidence="1">Belongs to the membrane fusion protein (MFP) (TC 8.A.1) family.</text>
</comment>
<dbReference type="InterPro" id="IPR058634">
    <property type="entry name" value="AaeA-lik-b-barrel"/>
</dbReference>
<feature type="domain" description="Multidrug resistance protein MdtA-like barrel-sandwich hybrid" evidence="4">
    <location>
        <begin position="60"/>
        <end position="237"/>
    </location>
</feature>
<protein>
    <submittedName>
        <fullName evidence="6">Multidrug resistance protein A</fullName>
    </submittedName>
</protein>
<gene>
    <name evidence="6" type="ORF">GCM10011369_03570</name>
</gene>
<keyword evidence="3" id="KW-0812">Transmembrane</keyword>
<dbReference type="InterPro" id="IPR050393">
    <property type="entry name" value="MFP_Efflux_Pump"/>
</dbReference>
<dbReference type="EMBL" id="BMDX01000001">
    <property type="protein sequence ID" value="GGA65393.1"/>
    <property type="molecule type" value="Genomic_DNA"/>
</dbReference>
<name>A0A8J2U231_9GAMM</name>
<dbReference type="OrthoDB" id="286173at2"/>
<comment type="caution">
    <text evidence="6">The sequence shown here is derived from an EMBL/GenBank/DDBJ whole genome shotgun (WGS) entry which is preliminary data.</text>
</comment>
<dbReference type="Pfam" id="PF25917">
    <property type="entry name" value="BSH_RND"/>
    <property type="match status" value="1"/>
</dbReference>
<dbReference type="Gene3D" id="1.10.287.470">
    <property type="entry name" value="Helix hairpin bin"/>
    <property type="match status" value="1"/>
</dbReference>
<keyword evidence="7" id="KW-1185">Reference proteome</keyword>
<proteinExistence type="inferred from homology"/>
<evidence type="ECO:0000256" key="2">
    <source>
        <dbReference type="SAM" id="Coils"/>
    </source>
</evidence>
<dbReference type="InterPro" id="IPR058625">
    <property type="entry name" value="MdtA-like_BSH"/>
</dbReference>
<sequence>MTEKDNEQQSAEQANKSDALQKVSKILLGLCAVFFVLYLIMDRFAPDTELARVKVYITPVTPEVSGHIKEIHVKQSQILKEGDLMFTIDPTDYQVAVEQAQENLRLAGSKVGAQMADVEVAQSRLADAKTQLETMVKQTDRIFSMAGKGIISQADADDAQGKLDAAEARVITAEADLQKARRALGATGADNANIKAALLQLEQAQLDLARTKLYAKTIGALANLQVERGYFAQAGKPIASYINAEDVWVEAYFRENNLEHINVGDSVAMVLDNAPGRVFKGTVSNISWAVDFGENTDPSKLAKSEQAKGWMRDPQRFPVTITFDNREELKGLMRHGGQVDVIIYATDSWILNTLGAIWIRIVAIMSYAR</sequence>
<dbReference type="AlphaFoldDB" id="A0A8J2U231"/>